<organism evidence="2 3">
    <name type="scientific">Champsocephalus gunnari</name>
    <name type="common">Mackerel icefish</name>
    <dbReference type="NCBI Taxonomy" id="52237"/>
    <lineage>
        <taxon>Eukaryota</taxon>
        <taxon>Metazoa</taxon>
        <taxon>Chordata</taxon>
        <taxon>Craniata</taxon>
        <taxon>Vertebrata</taxon>
        <taxon>Euteleostomi</taxon>
        <taxon>Actinopterygii</taxon>
        <taxon>Neopterygii</taxon>
        <taxon>Teleostei</taxon>
        <taxon>Neoteleostei</taxon>
        <taxon>Acanthomorphata</taxon>
        <taxon>Eupercaria</taxon>
        <taxon>Perciformes</taxon>
        <taxon>Notothenioidei</taxon>
        <taxon>Channichthyidae</taxon>
        <taxon>Champsocephalus</taxon>
    </lineage>
</organism>
<dbReference type="EMBL" id="JAURVH010001531">
    <property type="protein sequence ID" value="KAK5903119.1"/>
    <property type="molecule type" value="Genomic_DNA"/>
</dbReference>
<evidence type="ECO:0000256" key="1">
    <source>
        <dbReference type="SAM" id="MobiDB-lite"/>
    </source>
</evidence>
<sequence>MTKDRRREKLSSERTDDMQQGHALDSDRQHLEYMAAARETIAARCGCNEQAFYPRCWKTASRRSESDSVSE</sequence>
<feature type="region of interest" description="Disordered" evidence="1">
    <location>
        <begin position="1"/>
        <end position="26"/>
    </location>
</feature>
<gene>
    <name evidence="2" type="ORF">CgunFtcFv8_006928</name>
</gene>
<comment type="caution">
    <text evidence="2">The sequence shown here is derived from an EMBL/GenBank/DDBJ whole genome shotgun (WGS) entry which is preliminary data.</text>
</comment>
<protein>
    <submittedName>
        <fullName evidence="2">Uncharacterized protein</fullName>
    </submittedName>
</protein>
<keyword evidence="3" id="KW-1185">Reference proteome</keyword>
<proteinExistence type="predicted"/>
<accession>A0AAN8CG38</accession>
<evidence type="ECO:0000313" key="3">
    <source>
        <dbReference type="Proteomes" id="UP001331515"/>
    </source>
</evidence>
<dbReference type="AlphaFoldDB" id="A0AAN8CG38"/>
<reference evidence="2 3" key="1">
    <citation type="journal article" date="2023" name="Mol. Biol. Evol.">
        <title>Genomics of Secondarily Temperate Adaptation in the Only Non-Antarctic Icefish.</title>
        <authorList>
            <person name="Rivera-Colon A.G."/>
            <person name="Rayamajhi N."/>
            <person name="Minhas B.F."/>
            <person name="Madrigal G."/>
            <person name="Bilyk K.T."/>
            <person name="Yoon V."/>
            <person name="Hune M."/>
            <person name="Gregory S."/>
            <person name="Cheng C.H.C."/>
            <person name="Catchen J.M."/>
        </authorList>
    </citation>
    <scope>NUCLEOTIDE SEQUENCE [LARGE SCALE GENOMIC DNA]</scope>
    <source>
        <tissue evidence="2">White muscle</tissue>
    </source>
</reference>
<evidence type="ECO:0000313" key="2">
    <source>
        <dbReference type="EMBL" id="KAK5903119.1"/>
    </source>
</evidence>
<dbReference type="Proteomes" id="UP001331515">
    <property type="component" value="Unassembled WGS sequence"/>
</dbReference>
<name>A0AAN8CG38_CHAGU</name>